<keyword evidence="6" id="KW-0378">Hydrolase</keyword>
<keyword evidence="4" id="KW-0479">Metal-binding</keyword>
<keyword evidence="9" id="KW-0234">DNA repair</keyword>
<name>A0A4V3A6V6_9HYPH</name>
<dbReference type="InterPro" id="IPR051536">
    <property type="entry name" value="UDG_Type-4/5"/>
</dbReference>
<dbReference type="AlphaFoldDB" id="A0A4V3A6V6"/>
<dbReference type="NCBIfam" id="TIGR00758">
    <property type="entry name" value="UDG_fam4"/>
    <property type="match status" value="1"/>
</dbReference>
<evidence type="ECO:0000256" key="5">
    <source>
        <dbReference type="ARBA" id="ARBA00022763"/>
    </source>
</evidence>
<dbReference type="SUPFAM" id="SSF52141">
    <property type="entry name" value="Uracil-DNA glycosylase-like"/>
    <property type="match status" value="1"/>
</dbReference>
<evidence type="ECO:0000313" key="12">
    <source>
        <dbReference type="Proteomes" id="UP000295131"/>
    </source>
</evidence>
<evidence type="ECO:0000256" key="7">
    <source>
        <dbReference type="ARBA" id="ARBA00023004"/>
    </source>
</evidence>
<dbReference type="InterPro" id="IPR025404">
    <property type="entry name" value="DUF4130"/>
</dbReference>
<feature type="domain" description="Uracil-DNA glycosylase-like" evidence="10">
    <location>
        <begin position="313"/>
        <end position="473"/>
    </location>
</feature>
<dbReference type="CDD" id="cd10030">
    <property type="entry name" value="UDG-F4_TTUDGA_SPO1dp_like"/>
    <property type="match status" value="1"/>
</dbReference>
<comment type="caution">
    <text evidence="11">The sequence shown here is derived from an EMBL/GenBank/DDBJ whole genome shotgun (WGS) entry which is preliminary data.</text>
</comment>
<proteinExistence type="inferred from homology"/>
<dbReference type="Gene3D" id="3.40.470.10">
    <property type="entry name" value="Uracil-DNA glycosylase-like domain"/>
    <property type="match status" value="1"/>
</dbReference>
<evidence type="ECO:0000259" key="10">
    <source>
        <dbReference type="SMART" id="SM00986"/>
    </source>
</evidence>
<dbReference type="GO" id="GO:0051539">
    <property type="term" value="F:4 iron, 4 sulfur cluster binding"/>
    <property type="evidence" value="ECO:0007669"/>
    <property type="project" value="UniProtKB-KW"/>
</dbReference>
<dbReference type="NCBIfam" id="TIGR03914">
    <property type="entry name" value="UDG_fam_dom"/>
    <property type="match status" value="1"/>
</dbReference>
<keyword evidence="12" id="KW-1185">Reference proteome</keyword>
<dbReference type="Proteomes" id="UP000295131">
    <property type="component" value="Unassembled WGS sequence"/>
</dbReference>
<dbReference type="EMBL" id="SMSI01000004">
    <property type="protein sequence ID" value="TDH34329.1"/>
    <property type="molecule type" value="Genomic_DNA"/>
</dbReference>
<dbReference type="SMART" id="SM00986">
    <property type="entry name" value="UDG"/>
    <property type="match status" value="1"/>
</dbReference>
<dbReference type="Pfam" id="PF03167">
    <property type="entry name" value="UDG"/>
    <property type="match status" value="1"/>
</dbReference>
<keyword evidence="5" id="KW-0227">DNA damage</keyword>
<evidence type="ECO:0000256" key="6">
    <source>
        <dbReference type="ARBA" id="ARBA00022801"/>
    </source>
</evidence>
<protein>
    <recommendedName>
        <fullName evidence="2">Type-4 uracil-DNA glycosylase</fullName>
    </recommendedName>
</protein>
<dbReference type="InterPro" id="IPR005122">
    <property type="entry name" value="Uracil-DNA_glycosylase-like"/>
</dbReference>
<evidence type="ECO:0000256" key="9">
    <source>
        <dbReference type="ARBA" id="ARBA00023204"/>
    </source>
</evidence>
<dbReference type="SMART" id="SM00987">
    <property type="entry name" value="UreE_C"/>
    <property type="match status" value="1"/>
</dbReference>
<evidence type="ECO:0000256" key="1">
    <source>
        <dbReference type="ARBA" id="ARBA00006521"/>
    </source>
</evidence>
<evidence type="ECO:0000256" key="8">
    <source>
        <dbReference type="ARBA" id="ARBA00023014"/>
    </source>
</evidence>
<dbReference type="GO" id="GO:0006281">
    <property type="term" value="P:DNA repair"/>
    <property type="evidence" value="ECO:0007669"/>
    <property type="project" value="UniProtKB-KW"/>
</dbReference>
<dbReference type="GO" id="GO:0097506">
    <property type="term" value="F:deaminated base DNA N-glycosylase activity"/>
    <property type="evidence" value="ECO:0007669"/>
    <property type="project" value="UniProtKB-ARBA"/>
</dbReference>
<dbReference type="PANTHER" id="PTHR33693:SF9">
    <property type="entry name" value="TYPE-4 URACIL-DNA GLYCOSYLASE"/>
    <property type="match status" value="1"/>
</dbReference>
<sequence>MRRIQIEGQGDFDEWRNAARALLAQGVWPDDVAWLSAWEDPGLFGEGEVPVMPEDGARITVPRSFAEAAEAAICHSDENRFPLLYRLLWRLQSSRGLMQDRADRDVAELSRFVKSVRRDSHKMKAFVRFKELDTGMNGRRRFAAWFEPDHFIVARTAPFFARRFADMDWLIATPKGTASWDGQNLAIDPTPASKLRHTDEADELWRIYFSNIFNPARLKVKAMQAEMPKKYWKNLPEAQLIPQLIAGAEERVRAMAAAQPTLPPVFHERLQAEWEEEKSRTLVTPADAGAALAQEISACRRCPLHGPATQAVCGEGPLDAEIMLIGEQPGDREDLAGRPFIGPAGQVLDEGLSQAGLARDRLYLTNAVKHFKYEPRGKRRLHKRPDAGEVRHCRWWLEKEFELIRPKIVVALGGTAYQALTGETKPMEEIRSMPIPVDEGRMLFVTVHPAYILRIPEPDKQARERQRFHEDLQAVVRLHAAQAA</sequence>
<dbReference type="InterPro" id="IPR023875">
    <property type="entry name" value="DNA_repair_put"/>
</dbReference>
<dbReference type="PANTHER" id="PTHR33693">
    <property type="entry name" value="TYPE-5 URACIL-DNA GLYCOSYLASE"/>
    <property type="match status" value="1"/>
</dbReference>
<keyword evidence="8" id="KW-0411">Iron-sulfur</keyword>
<organism evidence="11 12">
    <name type="scientific">Pseudohoeflea suaedae</name>
    <dbReference type="NCBI Taxonomy" id="877384"/>
    <lineage>
        <taxon>Bacteria</taxon>
        <taxon>Pseudomonadati</taxon>
        <taxon>Pseudomonadota</taxon>
        <taxon>Alphaproteobacteria</taxon>
        <taxon>Hyphomicrobiales</taxon>
        <taxon>Rhizobiaceae</taxon>
        <taxon>Pseudohoeflea</taxon>
    </lineage>
</organism>
<gene>
    <name evidence="11" type="ORF">E2A64_16815</name>
</gene>
<dbReference type="GO" id="GO:0046872">
    <property type="term" value="F:metal ion binding"/>
    <property type="evidence" value="ECO:0007669"/>
    <property type="project" value="UniProtKB-KW"/>
</dbReference>
<dbReference type="InterPro" id="IPR036895">
    <property type="entry name" value="Uracil-DNA_glycosylase-like_sf"/>
</dbReference>
<dbReference type="NCBIfam" id="TIGR03915">
    <property type="entry name" value="SAM_7_link_chp"/>
    <property type="match status" value="1"/>
</dbReference>
<comment type="similarity">
    <text evidence="1">Belongs to the uracil-DNA glycosylase (UDG) superfamily. Type 4 (UDGa) family.</text>
</comment>
<accession>A0A4V3A6V6</accession>
<keyword evidence="7" id="KW-0408">Iron</keyword>
<evidence type="ECO:0000256" key="4">
    <source>
        <dbReference type="ARBA" id="ARBA00022723"/>
    </source>
</evidence>
<evidence type="ECO:0000313" key="11">
    <source>
        <dbReference type="EMBL" id="TDH34329.1"/>
    </source>
</evidence>
<reference evidence="11 12" key="1">
    <citation type="journal article" date="2013" name="Int. J. Syst. Evol. Microbiol.">
        <title>Hoeflea suaedae sp. nov., an endophytic bacterium isolated from the root of the halophyte Suaeda maritima.</title>
        <authorList>
            <person name="Chung E.J."/>
            <person name="Park J.A."/>
            <person name="Pramanik P."/>
            <person name="Bibi F."/>
            <person name="Jeon C.O."/>
            <person name="Chung Y.R."/>
        </authorList>
    </citation>
    <scope>NUCLEOTIDE SEQUENCE [LARGE SCALE GENOMIC DNA]</scope>
    <source>
        <strain evidence="11 12">YC6898</strain>
    </source>
</reference>
<dbReference type="RefSeq" id="WP_133285675.1">
    <property type="nucleotide sequence ID" value="NZ_SMSI01000004.1"/>
</dbReference>
<evidence type="ECO:0000256" key="2">
    <source>
        <dbReference type="ARBA" id="ARBA00019403"/>
    </source>
</evidence>
<evidence type="ECO:0000256" key="3">
    <source>
        <dbReference type="ARBA" id="ARBA00022485"/>
    </source>
</evidence>
<dbReference type="OrthoDB" id="5290748at2"/>
<keyword evidence="3" id="KW-0004">4Fe-4S</keyword>
<dbReference type="Pfam" id="PF13566">
    <property type="entry name" value="DUF4130"/>
    <property type="match status" value="1"/>
</dbReference>
<dbReference type="InterPro" id="IPR005273">
    <property type="entry name" value="Ura-DNA_glyco_family4"/>
</dbReference>